<protein>
    <submittedName>
        <fullName evidence="1">Uncharacterized protein</fullName>
    </submittedName>
</protein>
<sequence>MAQQHISIEPGALSVAAFCQWAGVSRAWTYEKLRDGSIRSVKRGGRRLIPLEAAREWLAGEREAA</sequence>
<proteinExistence type="predicted"/>
<name>T0K9T8_9SPHN</name>
<evidence type="ECO:0000313" key="1">
    <source>
        <dbReference type="EMBL" id="EQB30138.1"/>
    </source>
</evidence>
<dbReference type="STRING" id="1346791.M529_21440"/>
<evidence type="ECO:0000313" key="2">
    <source>
        <dbReference type="Proteomes" id="UP000015523"/>
    </source>
</evidence>
<dbReference type="RefSeq" id="WP_021319861.1">
    <property type="nucleotide sequence ID" value="NZ_AUWY01000126.1"/>
</dbReference>
<organism evidence="1 2">
    <name type="scientific">Sphingobium ummariense RL-3</name>
    <dbReference type="NCBI Taxonomy" id="1346791"/>
    <lineage>
        <taxon>Bacteria</taxon>
        <taxon>Pseudomonadati</taxon>
        <taxon>Pseudomonadota</taxon>
        <taxon>Alphaproteobacteria</taxon>
        <taxon>Sphingomonadales</taxon>
        <taxon>Sphingomonadaceae</taxon>
        <taxon>Sphingobium</taxon>
    </lineage>
</organism>
<dbReference type="AlphaFoldDB" id="T0K9T8"/>
<dbReference type="PATRIC" id="fig|1346791.3.peg.4146"/>
<keyword evidence="2" id="KW-1185">Reference proteome</keyword>
<accession>T0K9T8</accession>
<dbReference type="Proteomes" id="UP000015523">
    <property type="component" value="Unassembled WGS sequence"/>
</dbReference>
<dbReference type="EMBL" id="AUWY01000126">
    <property type="protein sequence ID" value="EQB30138.1"/>
    <property type="molecule type" value="Genomic_DNA"/>
</dbReference>
<reference evidence="1 2" key="1">
    <citation type="journal article" date="2013" name="Genome Announc.">
        <title>Draft Genome Sequence of Sphingobium ummariense Strain RL-3, a Hexachlorocyclohexane-Degrading Bacterium.</title>
        <authorList>
            <person name="Kohli P."/>
            <person name="Dua A."/>
            <person name="Sangwan N."/>
            <person name="Oldach P."/>
            <person name="Khurana J.P."/>
            <person name="Lal R."/>
        </authorList>
    </citation>
    <scope>NUCLEOTIDE SEQUENCE [LARGE SCALE GENOMIC DNA]</scope>
    <source>
        <strain evidence="1 2">RL-3</strain>
    </source>
</reference>
<dbReference type="OrthoDB" id="7874861at2"/>
<comment type="caution">
    <text evidence="1">The sequence shown here is derived from an EMBL/GenBank/DDBJ whole genome shotgun (WGS) entry which is preliminary data.</text>
</comment>
<gene>
    <name evidence="1" type="ORF">M529_21440</name>
</gene>